<sequence length="119" mass="13300">MHKKAPLPGALDKPLDDFVAGHIAPSSSRVPPIHREVTTCYAYMCSYAYGCTEKTRRPAQVLMRRCMRYKPEELRIRAGVSDYALDLLAKRRNSGEGIADETAAILDELRPDGPLRKIA</sequence>
<protein>
    <submittedName>
        <fullName evidence="1">Uncharacterized protein</fullName>
    </submittedName>
</protein>
<keyword evidence="2" id="KW-1185">Reference proteome</keyword>
<proteinExistence type="predicted"/>
<name>A0AA35RBD7_GEOBA</name>
<comment type="caution">
    <text evidence="1">The sequence shown here is derived from an EMBL/GenBank/DDBJ whole genome shotgun (WGS) entry which is preliminary data.</text>
</comment>
<evidence type="ECO:0000313" key="1">
    <source>
        <dbReference type="EMBL" id="CAI8008308.1"/>
    </source>
</evidence>
<dbReference type="AlphaFoldDB" id="A0AA35RBD7"/>
<gene>
    <name evidence="1" type="ORF">GBAR_LOCUS5702</name>
</gene>
<reference evidence="1" key="1">
    <citation type="submission" date="2023-03" db="EMBL/GenBank/DDBJ databases">
        <authorList>
            <person name="Steffen K."/>
            <person name="Cardenas P."/>
        </authorList>
    </citation>
    <scope>NUCLEOTIDE SEQUENCE</scope>
</reference>
<dbReference type="Proteomes" id="UP001174909">
    <property type="component" value="Unassembled WGS sequence"/>
</dbReference>
<organism evidence="1 2">
    <name type="scientific">Geodia barretti</name>
    <name type="common">Barrett's horny sponge</name>
    <dbReference type="NCBI Taxonomy" id="519541"/>
    <lineage>
        <taxon>Eukaryota</taxon>
        <taxon>Metazoa</taxon>
        <taxon>Porifera</taxon>
        <taxon>Demospongiae</taxon>
        <taxon>Heteroscleromorpha</taxon>
        <taxon>Tetractinellida</taxon>
        <taxon>Astrophorina</taxon>
        <taxon>Geodiidae</taxon>
        <taxon>Geodia</taxon>
    </lineage>
</organism>
<evidence type="ECO:0000313" key="2">
    <source>
        <dbReference type="Proteomes" id="UP001174909"/>
    </source>
</evidence>
<dbReference type="EMBL" id="CASHTH010000832">
    <property type="protein sequence ID" value="CAI8008308.1"/>
    <property type="molecule type" value="Genomic_DNA"/>
</dbReference>
<accession>A0AA35RBD7</accession>